<dbReference type="InterPro" id="IPR001173">
    <property type="entry name" value="Glyco_trans_2-like"/>
</dbReference>
<sequence>MLSILIPVYNYNIVSLVEEIQTQTTALQIPFELLAFEDGSKSRLNEQNKQINLLSGCMFKELEVNIGRSAIRNLLAQNAQYEQLLFVDAGSYPKKKTFIKEYLTSFHEDVVIGGMTNLDKPPSKPYKLRWLYTKKRESNFKNGKVFCSSNFLIKKSVIQAHPFDENIKKYGCEDVLFFTDLKKHDISITYIDNPVIHDSEDSADSFIFKTENAIENLVILIASGKLSTNAYRLTQIYEGLQKLKLDMLVAFIFSKSKPLLKRNFRSSSPSILLFDFYRLGYYCSIINKR</sequence>
<dbReference type="SUPFAM" id="SSF53448">
    <property type="entry name" value="Nucleotide-diphospho-sugar transferases"/>
    <property type="match status" value="1"/>
</dbReference>
<comment type="caution">
    <text evidence="2">The sequence shown here is derived from an EMBL/GenBank/DDBJ whole genome shotgun (WGS) entry which is preliminary data.</text>
</comment>
<accession>A0A327SG32</accession>
<gene>
    <name evidence="2" type="ORF">LX77_00591</name>
</gene>
<reference evidence="2 3" key="1">
    <citation type="submission" date="2018-06" db="EMBL/GenBank/DDBJ databases">
        <title>Genomic Encyclopedia of Archaeal and Bacterial Type Strains, Phase II (KMG-II): from individual species to whole genera.</title>
        <authorList>
            <person name="Goeker M."/>
        </authorList>
    </citation>
    <scope>NUCLEOTIDE SEQUENCE [LARGE SCALE GENOMIC DNA]</scope>
    <source>
        <strain evidence="2 3">DSM 12408</strain>
    </source>
</reference>
<organism evidence="2 3">
    <name type="scientific">Gelidibacter algens</name>
    <dbReference type="NCBI Taxonomy" id="49280"/>
    <lineage>
        <taxon>Bacteria</taxon>
        <taxon>Pseudomonadati</taxon>
        <taxon>Bacteroidota</taxon>
        <taxon>Flavobacteriia</taxon>
        <taxon>Flavobacteriales</taxon>
        <taxon>Flavobacteriaceae</taxon>
        <taxon>Gelidibacter</taxon>
    </lineage>
</organism>
<keyword evidence="3" id="KW-1185">Reference proteome</keyword>
<name>A0A327SG32_9FLAO</name>
<dbReference type="Pfam" id="PF00535">
    <property type="entry name" value="Glycos_transf_2"/>
    <property type="match status" value="1"/>
</dbReference>
<proteinExistence type="predicted"/>
<keyword evidence="2" id="KW-0808">Transferase</keyword>
<evidence type="ECO:0000313" key="2">
    <source>
        <dbReference type="EMBL" id="RAJ28016.1"/>
    </source>
</evidence>
<evidence type="ECO:0000259" key="1">
    <source>
        <dbReference type="Pfam" id="PF00535"/>
    </source>
</evidence>
<dbReference type="GO" id="GO:0016740">
    <property type="term" value="F:transferase activity"/>
    <property type="evidence" value="ECO:0007669"/>
    <property type="project" value="UniProtKB-KW"/>
</dbReference>
<protein>
    <submittedName>
        <fullName evidence="2">Glycosyltransferase involved in cell wall biosynthesis</fullName>
    </submittedName>
</protein>
<feature type="domain" description="Glycosyltransferase 2-like" evidence="1">
    <location>
        <begin position="3"/>
        <end position="159"/>
    </location>
</feature>
<dbReference type="Gene3D" id="3.90.550.10">
    <property type="entry name" value="Spore Coat Polysaccharide Biosynthesis Protein SpsA, Chain A"/>
    <property type="match status" value="1"/>
</dbReference>
<dbReference type="CDD" id="cd00761">
    <property type="entry name" value="Glyco_tranf_GTA_type"/>
    <property type="match status" value="1"/>
</dbReference>
<evidence type="ECO:0000313" key="3">
    <source>
        <dbReference type="Proteomes" id="UP000248987"/>
    </source>
</evidence>
<dbReference type="EMBL" id="QLLQ01000001">
    <property type="protein sequence ID" value="RAJ28016.1"/>
    <property type="molecule type" value="Genomic_DNA"/>
</dbReference>
<dbReference type="AlphaFoldDB" id="A0A327SG32"/>
<dbReference type="Proteomes" id="UP000248987">
    <property type="component" value="Unassembled WGS sequence"/>
</dbReference>
<dbReference type="RefSeq" id="WP_111625728.1">
    <property type="nucleotide sequence ID" value="NZ_QLLQ01000001.1"/>
</dbReference>
<dbReference type="InterPro" id="IPR029044">
    <property type="entry name" value="Nucleotide-diphossugar_trans"/>
</dbReference>